<keyword evidence="2" id="KW-1185">Reference proteome</keyword>
<accession>A0A9J5WA22</accession>
<comment type="caution">
    <text evidence="1">The sequence shown here is derived from an EMBL/GenBank/DDBJ whole genome shotgun (WGS) entry which is preliminary data.</text>
</comment>
<dbReference type="EMBL" id="JACXVP010000012">
    <property type="protein sequence ID" value="KAG5572116.1"/>
    <property type="molecule type" value="Genomic_DNA"/>
</dbReference>
<evidence type="ECO:0000313" key="2">
    <source>
        <dbReference type="Proteomes" id="UP000824120"/>
    </source>
</evidence>
<gene>
    <name evidence="1" type="ORF">H5410_061882</name>
</gene>
<sequence>MAMVSTIYHIWLERNARIFQQKQQAAGFLIRQIIQVIHGRDIRVPDDYIDQIKLTILEIYVRKEPKTSQQCSPLSVDEHPQLENRNSIDGFPITQSTDFPNMTHYQKILIGRYDFDLNETINESDW</sequence>
<protein>
    <submittedName>
        <fullName evidence="1">Uncharacterized protein</fullName>
    </submittedName>
</protein>
<dbReference type="Proteomes" id="UP000824120">
    <property type="component" value="Chromosome 12"/>
</dbReference>
<reference evidence="1 2" key="1">
    <citation type="submission" date="2020-09" db="EMBL/GenBank/DDBJ databases">
        <title>De no assembly of potato wild relative species, Solanum commersonii.</title>
        <authorList>
            <person name="Cho K."/>
        </authorList>
    </citation>
    <scope>NUCLEOTIDE SEQUENCE [LARGE SCALE GENOMIC DNA]</scope>
    <source>
        <strain evidence="1">LZ3.2</strain>
        <tissue evidence="1">Leaf</tissue>
    </source>
</reference>
<dbReference type="AlphaFoldDB" id="A0A9J5WA22"/>
<evidence type="ECO:0000313" key="1">
    <source>
        <dbReference type="EMBL" id="KAG5572116.1"/>
    </source>
</evidence>
<name>A0A9J5WA22_SOLCO</name>
<organism evidence="1 2">
    <name type="scientific">Solanum commersonii</name>
    <name type="common">Commerson's wild potato</name>
    <name type="synonym">Commerson's nightshade</name>
    <dbReference type="NCBI Taxonomy" id="4109"/>
    <lineage>
        <taxon>Eukaryota</taxon>
        <taxon>Viridiplantae</taxon>
        <taxon>Streptophyta</taxon>
        <taxon>Embryophyta</taxon>
        <taxon>Tracheophyta</taxon>
        <taxon>Spermatophyta</taxon>
        <taxon>Magnoliopsida</taxon>
        <taxon>eudicotyledons</taxon>
        <taxon>Gunneridae</taxon>
        <taxon>Pentapetalae</taxon>
        <taxon>asterids</taxon>
        <taxon>lamiids</taxon>
        <taxon>Solanales</taxon>
        <taxon>Solanaceae</taxon>
        <taxon>Solanoideae</taxon>
        <taxon>Solaneae</taxon>
        <taxon>Solanum</taxon>
    </lineage>
</organism>
<proteinExistence type="predicted"/>